<evidence type="ECO:0000256" key="9">
    <source>
        <dbReference type="RuleBase" id="RU004474"/>
    </source>
</evidence>
<dbReference type="CDD" id="cd00209">
    <property type="entry name" value="DHFR"/>
    <property type="match status" value="1"/>
</dbReference>
<comment type="function">
    <text evidence="7 8">Key enzyme in folate metabolism. Catalyzes an essential reaction for de novo glycine and purine synthesis, and for DNA precursor synthesis.</text>
</comment>
<comment type="similarity">
    <text evidence="2 8 9">Belongs to the dihydrofolate reductase family.</text>
</comment>
<comment type="catalytic activity">
    <reaction evidence="8">
        <text>(6S)-5,6,7,8-tetrahydrofolate + NADP(+) = 7,8-dihydrofolate + NADPH + H(+)</text>
        <dbReference type="Rhea" id="RHEA:15009"/>
        <dbReference type="ChEBI" id="CHEBI:15378"/>
        <dbReference type="ChEBI" id="CHEBI:57451"/>
        <dbReference type="ChEBI" id="CHEBI:57453"/>
        <dbReference type="ChEBI" id="CHEBI:57783"/>
        <dbReference type="ChEBI" id="CHEBI:58349"/>
        <dbReference type="EC" id="1.5.1.3"/>
    </reaction>
</comment>
<proteinExistence type="inferred from homology"/>
<sequence>MISLLVAHDVQRVIGKDNQMPWHIPEELAYFKKMTMGKAIVMGRKTFESIGRPLPGRLNIIVTRNESYEAEGITVVHDLQTAIQKAKEYSEEVVIIGGAQIFDMAMGLADRLYITVIENSYPGDTFFPEYKEGWQLTSESDVQYAEDRTAYVYQIWDKKE</sequence>
<dbReference type="InterPro" id="IPR012259">
    <property type="entry name" value="DHFR"/>
</dbReference>
<evidence type="ECO:0000256" key="4">
    <source>
        <dbReference type="ARBA" id="ARBA00022563"/>
    </source>
</evidence>
<evidence type="ECO:0000256" key="3">
    <source>
        <dbReference type="ARBA" id="ARBA00012856"/>
    </source>
</evidence>
<evidence type="ECO:0000259" key="10">
    <source>
        <dbReference type="PROSITE" id="PS51330"/>
    </source>
</evidence>
<dbReference type="EC" id="1.5.1.3" evidence="3 8"/>
<dbReference type="SUPFAM" id="SSF53597">
    <property type="entry name" value="Dihydrofolate reductase-like"/>
    <property type="match status" value="1"/>
</dbReference>
<dbReference type="Pfam" id="PF00186">
    <property type="entry name" value="DHFR_1"/>
    <property type="match status" value="1"/>
</dbReference>
<dbReference type="PIRSF" id="PIRSF000194">
    <property type="entry name" value="DHFR"/>
    <property type="match status" value="1"/>
</dbReference>
<dbReference type="GO" id="GO:0046452">
    <property type="term" value="P:dihydrofolate metabolic process"/>
    <property type="evidence" value="ECO:0007669"/>
    <property type="project" value="TreeGrafter"/>
</dbReference>
<reference evidence="12" key="1">
    <citation type="submission" date="2017-02" db="EMBL/GenBank/DDBJ databases">
        <authorList>
            <person name="Varghese N."/>
            <person name="Submissions S."/>
        </authorList>
    </citation>
    <scope>NUCLEOTIDE SEQUENCE [LARGE SCALE GENOMIC DNA]</scope>
    <source>
        <strain evidence="12">DSM 23966</strain>
    </source>
</reference>
<keyword evidence="12" id="KW-1185">Reference proteome</keyword>
<dbReference type="FunFam" id="3.40.430.10:FF:000001">
    <property type="entry name" value="Dihydrofolate reductase"/>
    <property type="match status" value="1"/>
</dbReference>
<dbReference type="PANTHER" id="PTHR48069">
    <property type="entry name" value="DIHYDROFOLATE REDUCTASE"/>
    <property type="match status" value="1"/>
</dbReference>
<evidence type="ECO:0000256" key="7">
    <source>
        <dbReference type="ARBA" id="ARBA00025067"/>
    </source>
</evidence>
<evidence type="ECO:0000256" key="6">
    <source>
        <dbReference type="ARBA" id="ARBA00023002"/>
    </source>
</evidence>
<gene>
    <name evidence="11" type="ORF">SAMN04244570_0854</name>
</gene>
<dbReference type="AlphaFoldDB" id="A0A1T4XK35"/>
<dbReference type="GO" id="GO:0070401">
    <property type="term" value="F:NADP+ binding"/>
    <property type="evidence" value="ECO:0007669"/>
    <property type="project" value="UniProtKB-ARBA"/>
</dbReference>
<keyword evidence="5 8" id="KW-0521">NADP</keyword>
<evidence type="ECO:0000256" key="8">
    <source>
        <dbReference type="PIRNR" id="PIRNR000194"/>
    </source>
</evidence>
<dbReference type="PROSITE" id="PS00075">
    <property type="entry name" value="DHFR_1"/>
    <property type="match status" value="1"/>
</dbReference>
<evidence type="ECO:0000313" key="12">
    <source>
        <dbReference type="Proteomes" id="UP000190042"/>
    </source>
</evidence>
<dbReference type="UniPathway" id="UPA00077">
    <property type="reaction ID" value="UER00158"/>
</dbReference>
<evidence type="ECO:0000256" key="1">
    <source>
        <dbReference type="ARBA" id="ARBA00004903"/>
    </source>
</evidence>
<dbReference type="RefSeq" id="WP_078816653.1">
    <property type="nucleotide sequence ID" value="NZ_FUYJ01000001.1"/>
</dbReference>
<dbReference type="EMBL" id="FUYJ01000001">
    <property type="protein sequence ID" value="SKA89538.1"/>
    <property type="molecule type" value="Genomic_DNA"/>
</dbReference>
<dbReference type="PROSITE" id="PS51330">
    <property type="entry name" value="DHFR_2"/>
    <property type="match status" value="1"/>
</dbReference>
<dbReference type="GO" id="GO:0004146">
    <property type="term" value="F:dihydrofolate reductase activity"/>
    <property type="evidence" value="ECO:0007669"/>
    <property type="project" value="UniProtKB-EC"/>
</dbReference>
<organism evidence="11 12">
    <name type="scientific">Sporosarcina newyorkensis</name>
    <dbReference type="NCBI Taxonomy" id="759851"/>
    <lineage>
        <taxon>Bacteria</taxon>
        <taxon>Bacillati</taxon>
        <taxon>Bacillota</taxon>
        <taxon>Bacilli</taxon>
        <taxon>Bacillales</taxon>
        <taxon>Caryophanaceae</taxon>
        <taxon>Sporosarcina</taxon>
    </lineage>
</organism>
<dbReference type="GO" id="GO:0046655">
    <property type="term" value="P:folic acid metabolic process"/>
    <property type="evidence" value="ECO:0007669"/>
    <property type="project" value="TreeGrafter"/>
</dbReference>
<dbReference type="PRINTS" id="PR00070">
    <property type="entry name" value="DHFR"/>
</dbReference>
<comment type="pathway">
    <text evidence="1 8">Cofactor biosynthesis; tetrahydrofolate biosynthesis; 5,6,7,8-tetrahydrofolate from 7,8-dihydrofolate: step 1/1.</text>
</comment>
<dbReference type="Proteomes" id="UP000190042">
    <property type="component" value="Unassembled WGS sequence"/>
</dbReference>
<dbReference type="InterPro" id="IPR001796">
    <property type="entry name" value="DHFR_dom"/>
</dbReference>
<dbReference type="PANTHER" id="PTHR48069:SF3">
    <property type="entry name" value="DIHYDROFOLATE REDUCTASE"/>
    <property type="match status" value="1"/>
</dbReference>
<evidence type="ECO:0000256" key="2">
    <source>
        <dbReference type="ARBA" id="ARBA00009539"/>
    </source>
</evidence>
<protein>
    <recommendedName>
        <fullName evidence="3 8">Dihydrofolate reductase</fullName>
        <ecNumber evidence="3 8">1.5.1.3</ecNumber>
    </recommendedName>
</protein>
<name>A0A1T4XK35_9BACL</name>
<dbReference type="Gene3D" id="3.40.430.10">
    <property type="entry name" value="Dihydrofolate Reductase, subunit A"/>
    <property type="match status" value="1"/>
</dbReference>
<keyword evidence="4 8" id="KW-0554">One-carbon metabolism</keyword>
<feature type="domain" description="DHFR" evidence="10">
    <location>
        <begin position="1"/>
        <end position="158"/>
    </location>
</feature>
<evidence type="ECO:0000313" key="11">
    <source>
        <dbReference type="EMBL" id="SKA89538.1"/>
    </source>
</evidence>
<accession>A0A1T4XK35</accession>
<evidence type="ECO:0000256" key="5">
    <source>
        <dbReference type="ARBA" id="ARBA00022857"/>
    </source>
</evidence>
<dbReference type="InterPro" id="IPR024072">
    <property type="entry name" value="DHFR-like_dom_sf"/>
</dbReference>
<dbReference type="InterPro" id="IPR017925">
    <property type="entry name" value="DHFR_CS"/>
</dbReference>
<dbReference type="GO" id="GO:0046654">
    <property type="term" value="P:tetrahydrofolate biosynthetic process"/>
    <property type="evidence" value="ECO:0007669"/>
    <property type="project" value="UniProtKB-UniPathway"/>
</dbReference>
<keyword evidence="6 8" id="KW-0560">Oxidoreductase</keyword>
<dbReference type="GO" id="GO:0005829">
    <property type="term" value="C:cytosol"/>
    <property type="evidence" value="ECO:0007669"/>
    <property type="project" value="TreeGrafter"/>
</dbReference>
<dbReference type="GO" id="GO:0006730">
    <property type="term" value="P:one-carbon metabolic process"/>
    <property type="evidence" value="ECO:0007669"/>
    <property type="project" value="UniProtKB-KW"/>
</dbReference>